<protein>
    <submittedName>
        <fullName evidence="2">Helix-turn-helix domain protein</fullName>
    </submittedName>
</protein>
<evidence type="ECO:0000313" key="2">
    <source>
        <dbReference type="EMBL" id="DAF87282.1"/>
    </source>
</evidence>
<sequence length="348" mass="40727">MDSLVPYNPFENRKSGAKYTQEQVDYIKQLVDQGWSASKIAKEYNLSCDSIRKRIKDNNWSATKNQRQKKLTQAELDEIKEKIDNNVPIAEISKEYNISKDALWRRKANNSWSITKRKNKYNFDESYFDVIDTEHKAYWLGFLMADGYILSKRKGKRANQSQSFGFSISVKDIELFDYFKEDLKADNPVNIYQKSGNSFKTDTDYGRILLTSQRTVDALKSHGVVENKTFIVKMPELHQELIPHFIRGYSDGDGSISIDVNNRIGWSLCGTKELLNSIQDFFGLNYKLSQRFPERNNNNWQLHVSGWQNVPMCLDIIYKDASIYLKRKYDKYVEMQGKLRAMDVHLHR</sequence>
<dbReference type="GO" id="GO:0000150">
    <property type="term" value="F:DNA strand exchange activity"/>
    <property type="evidence" value="ECO:0007669"/>
    <property type="project" value="InterPro"/>
</dbReference>
<dbReference type="Gene3D" id="3.10.28.10">
    <property type="entry name" value="Homing endonucleases"/>
    <property type="match status" value="2"/>
</dbReference>
<dbReference type="SUPFAM" id="SSF55608">
    <property type="entry name" value="Homing endonucleases"/>
    <property type="match status" value="1"/>
</dbReference>
<feature type="domain" description="Resolvase HTH" evidence="1">
    <location>
        <begin position="18"/>
        <end position="47"/>
    </location>
</feature>
<proteinExistence type="predicted"/>
<name>A0A8S5TYM3_9CAUD</name>
<reference evidence="2" key="1">
    <citation type="journal article" date="2021" name="Proc. Natl. Acad. Sci. U.S.A.">
        <title>A Catalog of Tens of Thousands of Viruses from Human Metagenomes Reveals Hidden Associations with Chronic Diseases.</title>
        <authorList>
            <person name="Tisza M.J."/>
            <person name="Buck C.B."/>
        </authorList>
    </citation>
    <scope>NUCLEOTIDE SEQUENCE</scope>
    <source>
        <strain evidence="2">CtnPP24</strain>
    </source>
</reference>
<organism evidence="2">
    <name type="scientific">Siphoviridae sp. ctnPP24</name>
    <dbReference type="NCBI Taxonomy" id="2825662"/>
    <lineage>
        <taxon>Viruses</taxon>
        <taxon>Duplodnaviria</taxon>
        <taxon>Heunggongvirae</taxon>
        <taxon>Uroviricota</taxon>
        <taxon>Caudoviricetes</taxon>
    </lineage>
</organism>
<evidence type="ECO:0000259" key="1">
    <source>
        <dbReference type="Pfam" id="PF02796"/>
    </source>
</evidence>
<dbReference type="InterPro" id="IPR006120">
    <property type="entry name" value="Resolvase_HTH_dom"/>
</dbReference>
<accession>A0A8S5TYM3</accession>
<dbReference type="Pfam" id="PF02796">
    <property type="entry name" value="HTH_7"/>
    <property type="match status" value="1"/>
</dbReference>
<dbReference type="InterPro" id="IPR027434">
    <property type="entry name" value="Homing_endonucl"/>
</dbReference>
<dbReference type="GO" id="GO:0003677">
    <property type="term" value="F:DNA binding"/>
    <property type="evidence" value="ECO:0007669"/>
    <property type="project" value="InterPro"/>
</dbReference>
<dbReference type="EMBL" id="BK015962">
    <property type="protein sequence ID" value="DAF87282.1"/>
    <property type="molecule type" value="Genomic_DNA"/>
</dbReference>